<dbReference type="Proteomes" id="UP000269721">
    <property type="component" value="Unassembled WGS sequence"/>
</dbReference>
<proteinExistence type="predicted"/>
<organism evidence="1 2">
    <name type="scientific">Blyttiomyces helicus</name>
    <dbReference type="NCBI Taxonomy" id="388810"/>
    <lineage>
        <taxon>Eukaryota</taxon>
        <taxon>Fungi</taxon>
        <taxon>Fungi incertae sedis</taxon>
        <taxon>Chytridiomycota</taxon>
        <taxon>Chytridiomycota incertae sedis</taxon>
        <taxon>Chytridiomycetes</taxon>
        <taxon>Chytridiomycetes incertae sedis</taxon>
        <taxon>Blyttiomyces</taxon>
    </lineage>
</organism>
<name>A0A4P9WNF0_9FUNG</name>
<dbReference type="EMBL" id="KZ994327">
    <property type="protein sequence ID" value="RKO93218.1"/>
    <property type="molecule type" value="Genomic_DNA"/>
</dbReference>
<reference evidence="2" key="1">
    <citation type="journal article" date="2018" name="Nat. Microbiol.">
        <title>Leveraging single-cell genomics to expand the fungal tree of life.</title>
        <authorList>
            <person name="Ahrendt S.R."/>
            <person name="Quandt C.A."/>
            <person name="Ciobanu D."/>
            <person name="Clum A."/>
            <person name="Salamov A."/>
            <person name="Andreopoulos B."/>
            <person name="Cheng J.F."/>
            <person name="Woyke T."/>
            <person name="Pelin A."/>
            <person name="Henrissat B."/>
            <person name="Reynolds N.K."/>
            <person name="Benny G.L."/>
            <person name="Smith M.E."/>
            <person name="James T.Y."/>
            <person name="Grigoriev I.V."/>
        </authorList>
    </citation>
    <scope>NUCLEOTIDE SEQUENCE [LARGE SCALE GENOMIC DNA]</scope>
</reference>
<protein>
    <submittedName>
        <fullName evidence="1">Uncharacterized protein</fullName>
    </submittedName>
</protein>
<dbReference type="AlphaFoldDB" id="A0A4P9WNF0"/>
<evidence type="ECO:0000313" key="1">
    <source>
        <dbReference type="EMBL" id="RKO93218.1"/>
    </source>
</evidence>
<accession>A0A4P9WNF0</accession>
<keyword evidence="2" id="KW-1185">Reference proteome</keyword>
<gene>
    <name evidence="1" type="ORF">BDK51DRAFT_28873</name>
</gene>
<sequence>MKEDTIGIFRVGSWGYNLSSGKLLSGPSLGKLIQCMTLPPMTVSSCLAGTKQGTFDLKHWFFTGNGGVDNNVVVDRGNKKGNRGKEADYSHFGIRAGKVTPQDVARVFLLPVGCEISSKFNHMHISDLLLPDQAFRDEKPIAAAINEDLDKYAIGTRANPLLNWYAGSLAFWCQHSVYRTFGRLVLFCGTATFAKVLALPQDLLAEVSSLEGTSYQTQWLKDPRLDACIPAVKHAVFGVACWTLGLVLVNVRKFHLASSIVKDEVKIADFAINKSDVVELVAKLVDVFLRKLFLCSIEEHGHFHGKQVAGRRSFMVDVRLRACWRPQGHHFEELLHQPLGPCLCLSIKITAEEPTMCEVVHVVQVSHLNINFLRLLVFLFVSRTLAVAAAAVATSPPSGTGVATSVSAARSRVNCMLVIATASQRGRSGSLRRLIKEWIEEAGKFKLRSSFRVFFGVQGRNKRRLNWSRCHVKDR</sequence>
<evidence type="ECO:0000313" key="2">
    <source>
        <dbReference type="Proteomes" id="UP000269721"/>
    </source>
</evidence>